<keyword evidence="5" id="KW-0051">Antiviral defense</keyword>
<dbReference type="SUPFAM" id="SSF52540">
    <property type="entry name" value="P-loop containing nucleoside triphosphate hydrolases"/>
    <property type="match status" value="1"/>
</dbReference>
<dbReference type="InterPro" id="IPR014001">
    <property type="entry name" value="Helicase_ATP-bd"/>
</dbReference>
<dbReference type="NCBIfam" id="TIGR01596">
    <property type="entry name" value="cas3_HD"/>
    <property type="match status" value="1"/>
</dbReference>
<feature type="domain" description="Helicase ATP-binding" evidence="6">
    <location>
        <begin position="229"/>
        <end position="412"/>
    </location>
</feature>
<proteinExistence type="predicted"/>
<dbReference type="CDD" id="cd09641">
    <property type="entry name" value="Cas3''_I"/>
    <property type="match status" value="1"/>
</dbReference>
<gene>
    <name evidence="8" type="ORF">Aru02nite_10780</name>
</gene>
<reference evidence="8" key="1">
    <citation type="submission" date="2021-01" db="EMBL/GenBank/DDBJ databases">
        <title>Whole genome shotgun sequence of Actinocatenispora rupis NBRC 107355.</title>
        <authorList>
            <person name="Komaki H."/>
            <person name="Tamura T."/>
        </authorList>
    </citation>
    <scope>NUCLEOTIDE SEQUENCE</scope>
    <source>
        <strain evidence="8">NBRC 107355</strain>
    </source>
</reference>
<evidence type="ECO:0000256" key="2">
    <source>
        <dbReference type="ARBA" id="ARBA00022801"/>
    </source>
</evidence>
<dbReference type="GO" id="GO:0051607">
    <property type="term" value="P:defense response to virus"/>
    <property type="evidence" value="ECO:0007669"/>
    <property type="project" value="UniProtKB-KW"/>
</dbReference>
<evidence type="ECO:0000313" key="8">
    <source>
        <dbReference type="EMBL" id="GID10189.1"/>
    </source>
</evidence>
<keyword evidence="2" id="KW-0378">Hydrolase</keyword>
<dbReference type="PROSITE" id="PS51192">
    <property type="entry name" value="HELICASE_ATP_BIND_1"/>
    <property type="match status" value="1"/>
</dbReference>
<evidence type="ECO:0000313" key="9">
    <source>
        <dbReference type="Proteomes" id="UP000612808"/>
    </source>
</evidence>
<dbReference type="InterPro" id="IPR006483">
    <property type="entry name" value="CRISPR-assoc_Cas3_HD"/>
</dbReference>
<evidence type="ECO:0000256" key="4">
    <source>
        <dbReference type="ARBA" id="ARBA00022840"/>
    </source>
</evidence>
<protein>
    <submittedName>
        <fullName evidence="8">CRISPR-associated helicase/endonuclease Cas3</fullName>
    </submittedName>
</protein>
<feature type="domain" description="HD Cas3-type" evidence="7">
    <location>
        <begin position="11"/>
        <end position="173"/>
    </location>
</feature>
<dbReference type="SUPFAM" id="SSF109604">
    <property type="entry name" value="HD-domain/PDEase-like"/>
    <property type="match status" value="1"/>
</dbReference>
<dbReference type="PROSITE" id="PS51643">
    <property type="entry name" value="HD_CAS3"/>
    <property type="match status" value="1"/>
</dbReference>
<dbReference type="CDD" id="cd17930">
    <property type="entry name" value="DEXHc_cas3"/>
    <property type="match status" value="1"/>
</dbReference>
<dbReference type="InterPro" id="IPR054712">
    <property type="entry name" value="Cas3-like_dom"/>
</dbReference>
<dbReference type="GO" id="GO:0005524">
    <property type="term" value="F:ATP binding"/>
    <property type="evidence" value="ECO:0007669"/>
    <property type="project" value="UniProtKB-KW"/>
</dbReference>
<dbReference type="Pfam" id="PF22590">
    <property type="entry name" value="Cas3-like_C_2"/>
    <property type="match status" value="1"/>
</dbReference>
<accession>A0A8J3N8D4</accession>
<keyword evidence="3" id="KW-0347">Helicase</keyword>
<dbReference type="Proteomes" id="UP000612808">
    <property type="component" value="Unassembled WGS sequence"/>
</dbReference>
<dbReference type="EMBL" id="BOMB01000006">
    <property type="protein sequence ID" value="GID10189.1"/>
    <property type="molecule type" value="Genomic_DNA"/>
</dbReference>
<dbReference type="Gene3D" id="3.40.50.300">
    <property type="entry name" value="P-loop containing nucleotide triphosphate hydrolases"/>
    <property type="match status" value="2"/>
</dbReference>
<comment type="caution">
    <text evidence="8">The sequence shown here is derived from an EMBL/GenBank/DDBJ whole genome shotgun (WGS) entry which is preliminary data.</text>
</comment>
<evidence type="ECO:0000259" key="7">
    <source>
        <dbReference type="PROSITE" id="PS51643"/>
    </source>
</evidence>
<evidence type="ECO:0000256" key="1">
    <source>
        <dbReference type="ARBA" id="ARBA00022741"/>
    </source>
</evidence>
<name>A0A8J3N8D4_9ACTN</name>
<keyword evidence="9" id="KW-1185">Reference proteome</keyword>
<dbReference type="RefSeq" id="WP_308446254.1">
    <property type="nucleotide sequence ID" value="NZ_BOMB01000006.1"/>
</dbReference>
<keyword evidence="4" id="KW-0067">ATP-binding</keyword>
<evidence type="ECO:0000256" key="3">
    <source>
        <dbReference type="ARBA" id="ARBA00022806"/>
    </source>
</evidence>
<dbReference type="GO" id="GO:0004386">
    <property type="term" value="F:helicase activity"/>
    <property type="evidence" value="ECO:0007669"/>
    <property type="project" value="UniProtKB-KW"/>
</dbReference>
<dbReference type="GO" id="GO:0016787">
    <property type="term" value="F:hydrolase activity"/>
    <property type="evidence" value="ECO:0007669"/>
    <property type="project" value="UniProtKB-KW"/>
</dbReference>
<organism evidence="8 9">
    <name type="scientific">Actinocatenispora rupis</name>
    <dbReference type="NCBI Taxonomy" id="519421"/>
    <lineage>
        <taxon>Bacteria</taxon>
        <taxon>Bacillati</taxon>
        <taxon>Actinomycetota</taxon>
        <taxon>Actinomycetes</taxon>
        <taxon>Micromonosporales</taxon>
        <taxon>Micromonosporaceae</taxon>
        <taxon>Actinocatenispora</taxon>
    </lineage>
</organism>
<sequence>MREWVAHSQSRSGRWQPWVEHARNVAGMAGAFAAPFDGAAIAHRVGLLHDAGKLFDRWQDKLARVAAAGGAVRIDHKALGAEMVRTAGYGKIAAVVLGHHGGLVDGSRVRGLIGKLLGENPDEAAAEATVRRLLPELADSAPGAIPPAWVEDPLVGELGVRMVFSALCDADHLDTAAHFADEEAPRVRPDSDFCLLADHFAAARARYLAARAPTRMDAAREAVYQHCMDAALSEQGIFRLGVPTGYAKTLGAAGFALRHAAQHGLRRVVMAVPFLTITEQNAAVLRGLLDGAAPAPVVLEHHSGVDLDAAGRQARLASENWDAPVVVTTFVRLFESLLGRKPSVVRRLHRLARSVIVLDEVQALPATMLLPILDVLRILVQHFGVTVLLCSATQPDFWHLSPFRQLPATDVVPDLAALPPGRQRTRFRWRTQGDLTLADVAAETASGGSVLVVVNTTADARTVFDAWSGMPGVDSVWHLSTRMCPEHRRRVLVEVRRRLSCGLPVRLVATQLIEAGVDVDFPVVWRAFAPADSHVQVAGRADREGTLADGGEVVIFSAVDASQPPTYRMLLAATRRHCGPDSTAPDDPDSRVTPDDPAALIRYYHEIYDNLNLEDAASVGQRIQRARRGWQFETVTDGPQQGGRRDRSAAFRLIDDDGLAVVTPQAAVDEATRTSLHEAIVRVRAHPTRDDLRLLHPYTTTLHPSALRAAGVTALLRPVLGQLAPGGLAEWVGAYDASTGMSVDTKVEEFVL</sequence>
<evidence type="ECO:0000259" key="6">
    <source>
        <dbReference type="PROSITE" id="PS51192"/>
    </source>
</evidence>
<evidence type="ECO:0000256" key="5">
    <source>
        <dbReference type="ARBA" id="ARBA00023118"/>
    </source>
</evidence>
<keyword evidence="1" id="KW-0547">Nucleotide-binding</keyword>
<dbReference type="InterPro" id="IPR027417">
    <property type="entry name" value="P-loop_NTPase"/>
</dbReference>
<dbReference type="AlphaFoldDB" id="A0A8J3N8D4"/>